<reference evidence="5 6" key="1">
    <citation type="submission" date="2022-01" db="EMBL/GenBank/DDBJ databases">
        <title>Whole genome-based taxonomy of the Shewanellaceae.</title>
        <authorList>
            <person name="Martin-Rodriguez A.J."/>
        </authorList>
    </citation>
    <scope>NUCLEOTIDE SEQUENCE [LARGE SCALE GENOMIC DNA]</scope>
    <source>
        <strain evidence="5 6">DSM 24955</strain>
    </source>
</reference>
<comment type="subcellular location">
    <subcellularLocation>
        <location evidence="1">Periplasm</location>
    </subcellularLocation>
</comment>
<evidence type="ECO:0000259" key="4">
    <source>
        <dbReference type="Pfam" id="PF09084"/>
    </source>
</evidence>
<gene>
    <name evidence="5" type="ORF">L2737_11650</name>
</gene>
<accession>A0ABT0KRK0</accession>
<proteinExistence type="inferred from homology"/>
<keyword evidence="3" id="KW-0732">Signal</keyword>
<evidence type="ECO:0000256" key="3">
    <source>
        <dbReference type="ARBA" id="ARBA00022729"/>
    </source>
</evidence>
<dbReference type="RefSeq" id="WP_248955805.1">
    <property type="nucleotide sequence ID" value="NZ_JAKIKU010000005.1"/>
</dbReference>
<organism evidence="5 6">
    <name type="scientific">Shewanella electrodiphila</name>
    <dbReference type="NCBI Taxonomy" id="934143"/>
    <lineage>
        <taxon>Bacteria</taxon>
        <taxon>Pseudomonadati</taxon>
        <taxon>Pseudomonadota</taxon>
        <taxon>Gammaproteobacteria</taxon>
        <taxon>Alteromonadales</taxon>
        <taxon>Shewanellaceae</taxon>
        <taxon>Shewanella</taxon>
    </lineage>
</organism>
<feature type="domain" description="SsuA/THI5-like" evidence="4">
    <location>
        <begin position="57"/>
        <end position="285"/>
    </location>
</feature>
<dbReference type="PANTHER" id="PTHR30024">
    <property type="entry name" value="ALIPHATIC SULFONATES-BINDING PROTEIN-RELATED"/>
    <property type="match status" value="1"/>
</dbReference>
<keyword evidence="6" id="KW-1185">Reference proteome</keyword>
<dbReference type="Gene3D" id="3.40.190.10">
    <property type="entry name" value="Periplasmic binding protein-like II"/>
    <property type="match status" value="3"/>
</dbReference>
<dbReference type="SUPFAM" id="SSF53850">
    <property type="entry name" value="Periplasmic binding protein-like II"/>
    <property type="match status" value="1"/>
</dbReference>
<comment type="caution">
    <text evidence="5">The sequence shown here is derived from an EMBL/GenBank/DDBJ whole genome shotgun (WGS) entry which is preliminary data.</text>
</comment>
<evidence type="ECO:0000313" key="6">
    <source>
        <dbReference type="Proteomes" id="UP001202134"/>
    </source>
</evidence>
<dbReference type="EMBL" id="JAKIKU010000005">
    <property type="protein sequence ID" value="MCL1045980.1"/>
    <property type="molecule type" value="Genomic_DNA"/>
</dbReference>
<protein>
    <submittedName>
        <fullName evidence="5">ABC transporter substrate-binding protein</fullName>
    </submittedName>
</protein>
<comment type="similarity">
    <text evidence="2">Belongs to the bacterial solute-binding protein SsuA/TauA family.</text>
</comment>
<sequence>MNSLLNNVRKNKGSIKLAILFISCVTLSLILLLSPTKVAIQTEDNPFKIGVSQTPLSAPFIIAEHLSLFEKANLDVELIACFGGVECSEALINDQVDFATASESVVMFKSYQTHDIALLTSFVQSSNDLKLLTLNENLTIKESVSISTESNSNSNSNSNNNLRKVGIVKGSASEYYFDTLLVAQGGNKRDIEKVYLSPKALVDALITRQVDAISIWEPYGYQVKMLTNNTITNLGIQGIYQLSFNLISKKSYFSPSSSTKTAQTAVIIDVLEQAIQWINQHPETAMVIVAKHLDVPLNQIKWSWNDYIFRLSIGNSLLSSLQTQSHWAKQQGLVKGKEPEFRDVIYKQPFEQAKSSKEVSW</sequence>
<dbReference type="InterPro" id="IPR015168">
    <property type="entry name" value="SsuA/THI5"/>
</dbReference>
<evidence type="ECO:0000256" key="2">
    <source>
        <dbReference type="ARBA" id="ARBA00010742"/>
    </source>
</evidence>
<evidence type="ECO:0000256" key="1">
    <source>
        <dbReference type="ARBA" id="ARBA00004418"/>
    </source>
</evidence>
<evidence type="ECO:0000313" key="5">
    <source>
        <dbReference type="EMBL" id="MCL1045980.1"/>
    </source>
</evidence>
<dbReference type="Proteomes" id="UP001202134">
    <property type="component" value="Unassembled WGS sequence"/>
</dbReference>
<name>A0ABT0KRK0_9GAMM</name>
<dbReference type="Pfam" id="PF09084">
    <property type="entry name" value="NMT1"/>
    <property type="match status" value="1"/>
</dbReference>
<dbReference type="PANTHER" id="PTHR30024:SF47">
    <property type="entry name" value="TAURINE-BINDING PERIPLASMIC PROTEIN"/>
    <property type="match status" value="1"/>
</dbReference>